<protein>
    <recommendedName>
        <fullName evidence="1">RBD domain-containing protein</fullName>
    </recommendedName>
</protein>
<organism evidence="2 3">
    <name type="scientific">Cichlidogyrus casuarinus</name>
    <dbReference type="NCBI Taxonomy" id="1844966"/>
    <lineage>
        <taxon>Eukaryota</taxon>
        <taxon>Metazoa</taxon>
        <taxon>Spiralia</taxon>
        <taxon>Lophotrochozoa</taxon>
        <taxon>Platyhelminthes</taxon>
        <taxon>Monogenea</taxon>
        <taxon>Monopisthocotylea</taxon>
        <taxon>Dactylogyridea</taxon>
        <taxon>Ancyrocephalidae</taxon>
        <taxon>Cichlidogyrus</taxon>
    </lineage>
</organism>
<dbReference type="AlphaFoldDB" id="A0ABD2PMU6"/>
<dbReference type="SUPFAM" id="SSF54236">
    <property type="entry name" value="Ubiquitin-like"/>
    <property type="match status" value="1"/>
</dbReference>
<dbReference type="Gene3D" id="3.10.20.90">
    <property type="entry name" value="Phosphatidylinositol 3-kinase Catalytic Subunit, Chain A, domain 1"/>
    <property type="match status" value="1"/>
</dbReference>
<evidence type="ECO:0000313" key="2">
    <source>
        <dbReference type="EMBL" id="KAL3308470.1"/>
    </source>
</evidence>
<dbReference type="EMBL" id="JBJKFK010005179">
    <property type="protein sequence ID" value="KAL3308470.1"/>
    <property type="molecule type" value="Genomic_DNA"/>
</dbReference>
<dbReference type="InterPro" id="IPR003116">
    <property type="entry name" value="RBD_dom"/>
</dbReference>
<gene>
    <name evidence="2" type="ORF">Ciccas_012996</name>
</gene>
<comment type="caution">
    <text evidence="2">The sequence shown here is derived from an EMBL/GenBank/DDBJ whole genome shotgun (WGS) entry which is preliminary data.</text>
</comment>
<dbReference type="Proteomes" id="UP001626550">
    <property type="component" value="Unassembled WGS sequence"/>
</dbReference>
<feature type="domain" description="RBD" evidence="1">
    <location>
        <begin position="79"/>
        <end position="126"/>
    </location>
</feature>
<keyword evidence="3" id="KW-1185">Reference proteome</keyword>
<reference evidence="2 3" key="1">
    <citation type="submission" date="2024-11" db="EMBL/GenBank/DDBJ databases">
        <title>Adaptive evolution of stress response genes in parasites aligns with host niche diversity.</title>
        <authorList>
            <person name="Hahn C."/>
            <person name="Resl P."/>
        </authorList>
    </citation>
    <scope>NUCLEOTIDE SEQUENCE [LARGE SCALE GENOMIC DNA]</scope>
    <source>
        <strain evidence="2">EGGRZ-B1_66</strain>
        <tissue evidence="2">Body</tissue>
    </source>
</reference>
<evidence type="ECO:0000313" key="3">
    <source>
        <dbReference type="Proteomes" id="UP001626550"/>
    </source>
</evidence>
<dbReference type="PROSITE" id="PS50898">
    <property type="entry name" value="RBD"/>
    <property type="match status" value="1"/>
</dbReference>
<dbReference type="Pfam" id="PF02196">
    <property type="entry name" value="RBD"/>
    <property type="match status" value="1"/>
</dbReference>
<proteinExistence type="predicted"/>
<evidence type="ECO:0000259" key="1">
    <source>
        <dbReference type="PROSITE" id="PS50898"/>
    </source>
</evidence>
<name>A0ABD2PMU6_9PLAT</name>
<feature type="non-terminal residue" evidence="2">
    <location>
        <position position="126"/>
    </location>
</feature>
<sequence length="126" mass="14159">MNNLINKHEDYSGLITKAYDEIANDVNTVQAVIDKDCAEIDELNQVIDLCKISANSKSMVNLPVDNSSFEDPADQFHRIHLQAYLPNNQFTILEVRGDQTLSQSLEKKLSNRGLRFENLAVFSGTS</sequence>
<dbReference type="InterPro" id="IPR029071">
    <property type="entry name" value="Ubiquitin-like_domsf"/>
</dbReference>
<accession>A0ABD2PMU6</accession>